<keyword evidence="10" id="KW-0269">Exonuclease</keyword>
<dbReference type="AlphaFoldDB" id="A0A8H6M2Q9"/>
<dbReference type="Pfam" id="PF03372">
    <property type="entry name" value="Exo_endo_phos"/>
    <property type="match status" value="1"/>
</dbReference>
<feature type="binding site" evidence="6">
    <location>
        <position position="251"/>
    </location>
    <ligand>
        <name>Mg(2+)</name>
        <dbReference type="ChEBI" id="CHEBI:18420"/>
        <label>1</label>
    </ligand>
</feature>
<keyword evidence="11" id="KW-1185">Reference proteome</keyword>
<dbReference type="Proteomes" id="UP000521943">
    <property type="component" value="Unassembled WGS sequence"/>
</dbReference>
<feature type="binding site" evidence="6">
    <location>
        <position position="448"/>
    </location>
    <ligand>
        <name>Mg(2+)</name>
        <dbReference type="ChEBI" id="CHEBI:18420"/>
        <label>1</label>
    </ligand>
</feature>
<feature type="active site" description="Proton acceptor" evidence="5">
    <location>
        <position position="449"/>
    </location>
</feature>
<evidence type="ECO:0000256" key="1">
    <source>
        <dbReference type="ARBA" id="ARBA00007092"/>
    </source>
</evidence>
<dbReference type="InterPro" id="IPR004808">
    <property type="entry name" value="AP_endonuc_1"/>
</dbReference>
<evidence type="ECO:0000256" key="5">
    <source>
        <dbReference type="PIRSR" id="PIRSR604808-1"/>
    </source>
</evidence>
<feature type="binding site" evidence="6">
    <location>
        <position position="363"/>
    </location>
    <ligand>
        <name>Mg(2+)</name>
        <dbReference type="ChEBI" id="CHEBI:18420"/>
        <label>1</label>
    </ligand>
</feature>
<organism evidence="10 11">
    <name type="scientific">Ephemerocybe angulata</name>
    <dbReference type="NCBI Taxonomy" id="980116"/>
    <lineage>
        <taxon>Eukaryota</taxon>
        <taxon>Fungi</taxon>
        <taxon>Dikarya</taxon>
        <taxon>Basidiomycota</taxon>
        <taxon>Agaricomycotina</taxon>
        <taxon>Agaricomycetes</taxon>
        <taxon>Agaricomycetidae</taxon>
        <taxon>Agaricales</taxon>
        <taxon>Agaricineae</taxon>
        <taxon>Psathyrellaceae</taxon>
        <taxon>Ephemerocybe</taxon>
    </lineage>
</organism>
<dbReference type="GO" id="GO:0008311">
    <property type="term" value="F:double-stranded DNA 3'-5' DNA exonuclease activity"/>
    <property type="evidence" value="ECO:0007669"/>
    <property type="project" value="TreeGrafter"/>
</dbReference>
<feature type="compositionally biased region" description="Polar residues" evidence="8">
    <location>
        <begin position="70"/>
        <end position="81"/>
    </location>
</feature>
<dbReference type="CDD" id="cd09076">
    <property type="entry name" value="L1-EN"/>
    <property type="match status" value="1"/>
</dbReference>
<evidence type="ECO:0000256" key="6">
    <source>
        <dbReference type="PIRSR" id="PIRSR604808-2"/>
    </source>
</evidence>
<protein>
    <submittedName>
        <fullName evidence="10">Endonuclease/exonuclease/phosphatase</fullName>
    </submittedName>
</protein>
<evidence type="ECO:0000313" key="11">
    <source>
        <dbReference type="Proteomes" id="UP000521943"/>
    </source>
</evidence>
<evidence type="ECO:0000256" key="4">
    <source>
        <dbReference type="ARBA" id="ARBA00022842"/>
    </source>
</evidence>
<keyword evidence="6" id="KW-0464">Manganese</keyword>
<feature type="site" description="Transition state stabilizer" evidence="7">
    <location>
        <position position="365"/>
    </location>
</feature>
<comment type="caution">
    <text evidence="10">The sequence shown here is derived from an EMBL/GenBank/DDBJ whole genome shotgun (WGS) entry which is preliminary data.</text>
</comment>
<dbReference type="GO" id="GO:0005634">
    <property type="term" value="C:nucleus"/>
    <property type="evidence" value="ECO:0007669"/>
    <property type="project" value="TreeGrafter"/>
</dbReference>
<keyword evidence="10" id="KW-0255">Endonuclease</keyword>
<feature type="region of interest" description="Disordered" evidence="8">
    <location>
        <begin position="140"/>
        <end position="159"/>
    </location>
</feature>
<proteinExistence type="inferred from homology"/>
<feature type="site" description="Interaction with DNA substrate" evidence="7">
    <location>
        <position position="449"/>
    </location>
</feature>
<gene>
    <name evidence="10" type="ORF">DFP72DRAFT_849058</name>
</gene>
<dbReference type="PANTHER" id="PTHR22748:SF4">
    <property type="entry name" value="DNA-(APURINIC OR APYRIMIDINIC SITE) ENDONUCLEASE 2"/>
    <property type="match status" value="1"/>
</dbReference>
<feature type="region of interest" description="Disordered" evidence="8">
    <location>
        <begin position="653"/>
        <end position="689"/>
    </location>
</feature>
<keyword evidence="10" id="KW-0540">Nuclease</keyword>
<dbReference type="InterPro" id="IPR036691">
    <property type="entry name" value="Endo/exonu/phosph_ase_sf"/>
</dbReference>
<evidence type="ECO:0000256" key="7">
    <source>
        <dbReference type="PIRSR" id="PIRSR604808-3"/>
    </source>
</evidence>
<feature type="compositionally biased region" description="Basic and acidic residues" evidence="8">
    <location>
        <begin position="146"/>
        <end position="159"/>
    </location>
</feature>
<feature type="compositionally biased region" description="Basic and acidic residues" evidence="8">
    <location>
        <begin position="664"/>
        <end position="689"/>
    </location>
</feature>
<feature type="binding site" evidence="6">
    <location>
        <position position="449"/>
    </location>
    <ligand>
        <name>Mg(2+)</name>
        <dbReference type="ChEBI" id="CHEBI:18420"/>
        <label>1</label>
    </ligand>
</feature>
<evidence type="ECO:0000256" key="2">
    <source>
        <dbReference type="ARBA" id="ARBA00022723"/>
    </source>
</evidence>
<feature type="binding site" evidence="6">
    <location>
        <position position="219"/>
    </location>
    <ligand>
        <name>Mg(2+)</name>
        <dbReference type="ChEBI" id="CHEBI:18420"/>
        <label>1</label>
    </ligand>
</feature>
<evidence type="ECO:0000256" key="3">
    <source>
        <dbReference type="ARBA" id="ARBA00022801"/>
    </source>
</evidence>
<feature type="region of interest" description="Disordered" evidence="8">
    <location>
        <begin position="172"/>
        <end position="211"/>
    </location>
</feature>
<dbReference type="EMBL" id="JACGCI010000039">
    <property type="protein sequence ID" value="KAF6753393.1"/>
    <property type="molecule type" value="Genomic_DNA"/>
</dbReference>
<accession>A0A8H6M2Q9</accession>
<comment type="cofactor">
    <cofactor evidence="6">
        <name>Mg(2+)</name>
        <dbReference type="ChEBI" id="CHEBI:18420"/>
    </cofactor>
    <cofactor evidence="6">
        <name>Mn(2+)</name>
        <dbReference type="ChEBI" id="CHEBI:29035"/>
    </cofactor>
    <text evidence="6">Probably binds two magnesium or manganese ions per subunit.</text>
</comment>
<feature type="compositionally biased region" description="Basic and acidic residues" evidence="8">
    <location>
        <begin position="82"/>
        <end position="92"/>
    </location>
</feature>
<dbReference type="Gene3D" id="3.60.10.10">
    <property type="entry name" value="Endonuclease/exonuclease/phosphatase"/>
    <property type="match status" value="1"/>
</dbReference>
<evidence type="ECO:0000259" key="9">
    <source>
        <dbReference type="Pfam" id="PF03372"/>
    </source>
</evidence>
<sequence>MVLSNIPRTHDSDSRYHVLRITDNGDPGILGAEATYASGDPVEETRDNGWQERGGDEATPRNEAEPPPNSRMQVNEASSSHTGREAEHDRTPADTQTSHDNGMRTIRLPENWDDPEIWGTFEPMTGLEDILNEIQPNIVENQNGGDAREGHTNRRQRPTEEWDFLELLQTPIDSEQPDRNTESTENPQPDVPQAPGPATRKDRTNTKNSRAALRIASLNIRGAGSSRTRSKWTDIARLMKTRSINVLAVQETHLTEDQLSTLNHRHQGVRIISSPNPDNPSSKGGVAIILNRHNTCWQEVEVEYTRPGRALTVEVRWGHTSKLRITAVYAPSGDPTANAELWSSLHNEWETNPHKRPDVILGDFNMVEHGLDRPARQERTPKQMKTGCGLVDGWQRNHADGKPEYTFKTKKRNCVNSRSRIDRIYLKESLYKLSYEWRIEDSGLHNLDHYMVTAYIATKDTPYVGKGRSTIGDFILEFKEVQEAFVKRTKALEKEIETLLSGETERTSTTNPQTIWKAYKDDLLTIARDFSRKRISRIDKEIEMWEKRKKAILALDNLQENDDEQILLDEVEDNITDLLVAKTLRQRTKMDARHHLIGETNSKYDYILHKEKKPRDTIPRLRKPGLEPAQYSTSTNEMLDIATTHHETLQEKYEHTLSPSARGKAREKALKNVPEWDGKFGQEKSERQQ</sequence>
<dbReference type="SUPFAM" id="SSF56219">
    <property type="entry name" value="DNase I-like"/>
    <property type="match status" value="1"/>
</dbReference>
<feature type="compositionally biased region" description="Basic and acidic residues" evidence="8">
    <location>
        <begin position="43"/>
        <end position="64"/>
    </location>
</feature>
<feature type="site" description="Important for catalytic activity" evidence="7">
    <location>
        <position position="422"/>
    </location>
</feature>
<dbReference type="GO" id="GO:0046872">
    <property type="term" value="F:metal ion binding"/>
    <property type="evidence" value="ECO:0007669"/>
    <property type="project" value="UniProtKB-KW"/>
</dbReference>
<keyword evidence="2 6" id="KW-0479">Metal-binding</keyword>
<dbReference type="GO" id="GO:0006284">
    <property type="term" value="P:base-excision repair"/>
    <property type="evidence" value="ECO:0007669"/>
    <property type="project" value="TreeGrafter"/>
</dbReference>
<feature type="binding site" evidence="6">
    <location>
        <position position="365"/>
    </location>
    <ligand>
        <name>Mg(2+)</name>
        <dbReference type="ChEBI" id="CHEBI:18420"/>
        <label>1</label>
    </ligand>
</feature>
<keyword evidence="3" id="KW-0378">Hydrolase</keyword>
<feature type="region of interest" description="Disordered" evidence="8">
    <location>
        <begin position="22"/>
        <end position="116"/>
    </location>
</feature>
<name>A0A8H6M2Q9_9AGAR</name>
<dbReference type="InterPro" id="IPR005135">
    <property type="entry name" value="Endo/exonuclease/phosphatase"/>
</dbReference>
<feature type="active site" description="Proton donor/acceptor" evidence="5">
    <location>
        <position position="363"/>
    </location>
</feature>
<feature type="active site" evidence="5">
    <location>
        <position position="329"/>
    </location>
</feature>
<dbReference type="OrthoDB" id="416119at2759"/>
<dbReference type="GO" id="GO:0003906">
    <property type="term" value="F:DNA-(apurinic or apyrimidinic site) endonuclease activity"/>
    <property type="evidence" value="ECO:0007669"/>
    <property type="project" value="TreeGrafter"/>
</dbReference>
<evidence type="ECO:0000313" key="10">
    <source>
        <dbReference type="EMBL" id="KAF6753393.1"/>
    </source>
</evidence>
<dbReference type="GO" id="GO:0008081">
    <property type="term" value="F:phosphoric diester hydrolase activity"/>
    <property type="evidence" value="ECO:0007669"/>
    <property type="project" value="TreeGrafter"/>
</dbReference>
<keyword evidence="4 6" id="KW-0460">Magnesium</keyword>
<dbReference type="PANTHER" id="PTHR22748">
    <property type="entry name" value="AP ENDONUCLEASE"/>
    <property type="match status" value="1"/>
</dbReference>
<reference evidence="10 11" key="1">
    <citation type="submission" date="2020-07" db="EMBL/GenBank/DDBJ databases">
        <title>Comparative genomics of pyrophilous fungi reveals a link between fire events and developmental genes.</title>
        <authorList>
            <consortium name="DOE Joint Genome Institute"/>
            <person name="Steindorff A.S."/>
            <person name="Carver A."/>
            <person name="Calhoun S."/>
            <person name="Stillman K."/>
            <person name="Liu H."/>
            <person name="Lipzen A."/>
            <person name="Pangilinan J."/>
            <person name="Labutti K."/>
            <person name="Bruns T.D."/>
            <person name="Grigoriev I.V."/>
        </authorList>
    </citation>
    <scope>NUCLEOTIDE SEQUENCE [LARGE SCALE GENOMIC DNA]</scope>
    <source>
        <strain evidence="10 11">CBS 144469</strain>
    </source>
</reference>
<evidence type="ECO:0000256" key="8">
    <source>
        <dbReference type="SAM" id="MobiDB-lite"/>
    </source>
</evidence>
<comment type="similarity">
    <text evidence="1">Belongs to the DNA repair enzymes AP/ExoA family.</text>
</comment>
<feature type="domain" description="Endonuclease/exonuclease/phosphatase" evidence="9">
    <location>
        <begin position="216"/>
        <end position="436"/>
    </location>
</feature>